<protein>
    <submittedName>
        <fullName evidence="1">Uncharacterized protein</fullName>
    </submittedName>
</protein>
<comment type="caution">
    <text evidence="1">The sequence shown here is derived from an EMBL/GenBank/DDBJ whole genome shotgun (WGS) entry which is preliminary data.</text>
</comment>
<dbReference type="Proteomes" id="UP000835052">
    <property type="component" value="Unassembled WGS sequence"/>
</dbReference>
<organism evidence="1 2">
    <name type="scientific">Caenorhabditis auriculariae</name>
    <dbReference type="NCBI Taxonomy" id="2777116"/>
    <lineage>
        <taxon>Eukaryota</taxon>
        <taxon>Metazoa</taxon>
        <taxon>Ecdysozoa</taxon>
        <taxon>Nematoda</taxon>
        <taxon>Chromadorea</taxon>
        <taxon>Rhabditida</taxon>
        <taxon>Rhabditina</taxon>
        <taxon>Rhabditomorpha</taxon>
        <taxon>Rhabditoidea</taxon>
        <taxon>Rhabditidae</taxon>
        <taxon>Peloderinae</taxon>
        <taxon>Caenorhabditis</taxon>
    </lineage>
</organism>
<evidence type="ECO:0000313" key="2">
    <source>
        <dbReference type="Proteomes" id="UP000835052"/>
    </source>
</evidence>
<gene>
    <name evidence="1" type="ORF">CAUJ_LOCUS5063</name>
</gene>
<proteinExistence type="predicted"/>
<accession>A0A8S1H1V7</accession>
<name>A0A8S1H1V7_9PELO</name>
<dbReference type="AlphaFoldDB" id="A0A8S1H1V7"/>
<dbReference type="EMBL" id="CAJGYM010000010">
    <property type="protein sequence ID" value="CAD6189144.1"/>
    <property type="molecule type" value="Genomic_DNA"/>
</dbReference>
<keyword evidence="2" id="KW-1185">Reference proteome</keyword>
<evidence type="ECO:0000313" key="1">
    <source>
        <dbReference type="EMBL" id="CAD6189144.1"/>
    </source>
</evidence>
<dbReference type="OrthoDB" id="5863471at2759"/>
<dbReference type="PANTHER" id="PTHR34401:SF7">
    <property type="entry name" value="EXTRACELLULAR MEMBRANE PROTEIN, CFEM DOMAIN PROTEIN"/>
    <property type="match status" value="1"/>
</dbReference>
<dbReference type="PANTHER" id="PTHR34401">
    <property type="entry name" value="PROTEIN CBG12388-RELATED"/>
    <property type="match status" value="1"/>
</dbReference>
<reference evidence="1" key="1">
    <citation type="submission" date="2020-10" db="EMBL/GenBank/DDBJ databases">
        <authorList>
            <person name="Kikuchi T."/>
        </authorList>
    </citation>
    <scope>NUCLEOTIDE SEQUENCE</scope>
    <source>
        <strain evidence="1">NKZ352</strain>
    </source>
</reference>
<sequence length="242" mass="25813">MGRKANPILANVAIFAVEHIMIRALAAASLLLALVVAENTTPARGFTTVAQCKCSDMEECGATIKAKTSRCKKSEKCTAFLSTIGDAAKIMQCLDKDHEVMNNLEECAKKKLNGELGCTNSDTPVNVTIPLIPVIEVPSLEESAAAAGSQQTPSQPSPPLGLSQYLMCVDECALDDMEVIPGRKKRSPVNCAFKLKCALTPPSDAAREVYAACEKELKYDPKQGAADSCRCLQQAGVNMQCS</sequence>